<dbReference type="SMART" id="SM00220">
    <property type="entry name" value="S_TKc"/>
    <property type="match status" value="1"/>
</dbReference>
<dbReference type="Pfam" id="PF13374">
    <property type="entry name" value="TPR_10"/>
    <property type="match status" value="1"/>
</dbReference>
<feature type="binding site" evidence="5">
    <location>
        <position position="119"/>
    </location>
    <ligand>
        <name>ATP</name>
        <dbReference type="ChEBI" id="CHEBI:30616"/>
    </ligand>
</feature>
<dbReference type="PANTHER" id="PTHR43289">
    <property type="entry name" value="MITOGEN-ACTIVATED PROTEIN KINASE KINASE KINASE 20-RELATED"/>
    <property type="match status" value="1"/>
</dbReference>
<dbReference type="AlphaFoldDB" id="A0A160DWA1"/>
<evidence type="ECO:0000259" key="7">
    <source>
        <dbReference type="PROSITE" id="PS50011"/>
    </source>
</evidence>
<evidence type="ECO:0000313" key="9">
    <source>
        <dbReference type="Proteomes" id="UP000076830"/>
    </source>
</evidence>
<protein>
    <submittedName>
        <fullName evidence="8">Serine/threonine protein kinase with TPR repeats</fullName>
    </submittedName>
</protein>
<dbReference type="Pfam" id="PF13424">
    <property type="entry name" value="TPR_12"/>
    <property type="match status" value="2"/>
</dbReference>
<feature type="transmembrane region" description="Helical" evidence="6">
    <location>
        <begin position="402"/>
        <end position="422"/>
    </location>
</feature>
<dbReference type="CDD" id="cd14014">
    <property type="entry name" value="STKc_PknB_like"/>
    <property type="match status" value="1"/>
</dbReference>
<dbReference type="InterPro" id="IPR019734">
    <property type="entry name" value="TPR_rpt"/>
</dbReference>
<dbReference type="Pfam" id="PF00069">
    <property type="entry name" value="Pkinase"/>
    <property type="match status" value="1"/>
</dbReference>
<evidence type="ECO:0000256" key="6">
    <source>
        <dbReference type="SAM" id="Phobius"/>
    </source>
</evidence>
<dbReference type="PROSITE" id="PS50011">
    <property type="entry name" value="PROTEIN_KINASE_DOM"/>
    <property type="match status" value="1"/>
</dbReference>
<evidence type="ECO:0000256" key="5">
    <source>
        <dbReference type="PROSITE-ProRule" id="PRU10141"/>
    </source>
</evidence>
<dbReference type="Gene3D" id="3.30.200.20">
    <property type="entry name" value="Phosphorylase Kinase, domain 1"/>
    <property type="match status" value="1"/>
</dbReference>
<evidence type="ECO:0000256" key="2">
    <source>
        <dbReference type="ARBA" id="ARBA00022741"/>
    </source>
</evidence>
<dbReference type="PROSITE" id="PS00107">
    <property type="entry name" value="PROTEIN_KINASE_ATP"/>
    <property type="match status" value="1"/>
</dbReference>
<evidence type="ECO:0000256" key="1">
    <source>
        <dbReference type="ARBA" id="ARBA00022679"/>
    </source>
</evidence>
<dbReference type="OrthoDB" id="9783151at2"/>
<keyword evidence="9" id="KW-1185">Reference proteome</keyword>
<dbReference type="Proteomes" id="UP000076830">
    <property type="component" value="Chromosome"/>
</dbReference>
<evidence type="ECO:0000256" key="3">
    <source>
        <dbReference type="ARBA" id="ARBA00022777"/>
    </source>
</evidence>
<evidence type="ECO:0000256" key="4">
    <source>
        <dbReference type="ARBA" id="ARBA00022840"/>
    </source>
</evidence>
<dbReference type="InterPro" id="IPR000719">
    <property type="entry name" value="Prot_kinase_dom"/>
</dbReference>
<keyword evidence="6" id="KW-1133">Transmembrane helix</keyword>
<dbReference type="STRING" id="1300342.I596_2507"/>
<sequence>MHGDRSGSAEREHGLRLQHLLDAMESVPQDRHAQFLEAHCPDPALRAEALALLAAEAAADAYIEDLAGDLFCGSLPPAETLGTQMGPYRLLHVIGRGGMGSVYLAVRDDGTFEHQVALKRLDAALPGTQAHDRFVAERQILAGLKHPSIAHILDGGVTPGGLPWFAMEYVDGVSITDYCNDLDLDIDGRLALFLQVCAAVEHAHSRLVVHSDLKPGNVLVTDAGEVKLLDFGIARLQGEAEARADPPGPASASTWLMTPAYASPEQIRGEPTTTASDVYQLGVLLYELLTGRRPDPAVQPGVASGPTERPFLRPCLSTALPVSSSGRSRFPLHDGTARARWRRRLRGDLDSIVTTAIQADPGRRYATADRLAQDVRRHLQGLPVTARPLTLRYRAGKFVRRHVLGVAAAALVVLLGSGLVVFHTARLQNERDRAQIASAKAERMNRFLIGLFRSADPTEGSRADLTARELLDRGVAQVDRDLGSDPQVQANMLQVLGRTYLELGVYSSADALLDRALTLHSGRMGAGQADVGATLGDIGLLRYEEGKYAQARDHLLEAERRLRTALPERAGELADVLRALGRVRGNIGEHRAAREALEEALALQRPISGEESVEVATILMSLGLLQVEMGDPVAAERSQEKALAIYERVLGTEHLAVAIGLNDLANSRLYQGRLDGLEAMYRRSYEIVRTVYGSDHPRVGRPLNNLGHVLTTMGRPAEAIAVLRMSLEIQESADREHPEVAYPLTTLADAHLANGDFAEARRYYERSTSIRQTAVGARDFDPLLAHGLVMIGHIDRQQGDAIGAAERLNQAAAVWSRVPAPMDPRLEPGALELGRWLVEQKRCAEALPLLRRASEVHGLQTQPDPTHVAETTDLLGRCG</sequence>
<reference evidence="8 9" key="1">
    <citation type="submission" date="2016-04" db="EMBL/GenBank/DDBJ databases">
        <title>Complete genome sequence of Dokdonella koreensis DS-123T.</title>
        <authorList>
            <person name="Kim J.F."/>
            <person name="Lee H."/>
            <person name="Kwak M.-J."/>
        </authorList>
    </citation>
    <scope>NUCLEOTIDE SEQUENCE [LARGE SCALE GENOMIC DNA]</scope>
    <source>
        <strain evidence="8 9">DS-123</strain>
    </source>
</reference>
<dbReference type="GO" id="GO:0005524">
    <property type="term" value="F:ATP binding"/>
    <property type="evidence" value="ECO:0007669"/>
    <property type="project" value="UniProtKB-UniRule"/>
</dbReference>
<dbReference type="KEGG" id="dko:I596_2507"/>
<evidence type="ECO:0000313" key="8">
    <source>
        <dbReference type="EMBL" id="ANB18510.1"/>
    </source>
</evidence>
<accession>A0A160DWA1</accession>
<keyword evidence="6" id="KW-0472">Membrane</keyword>
<feature type="domain" description="Protein kinase" evidence="7">
    <location>
        <begin position="88"/>
        <end position="379"/>
    </location>
</feature>
<dbReference type="PROSITE" id="PS00108">
    <property type="entry name" value="PROTEIN_KINASE_ST"/>
    <property type="match status" value="1"/>
</dbReference>
<dbReference type="RefSeq" id="WP_067648041.1">
    <property type="nucleotide sequence ID" value="NZ_CP015249.1"/>
</dbReference>
<dbReference type="SUPFAM" id="SSF56112">
    <property type="entry name" value="Protein kinase-like (PK-like)"/>
    <property type="match status" value="1"/>
</dbReference>
<dbReference type="InterPro" id="IPR017441">
    <property type="entry name" value="Protein_kinase_ATP_BS"/>
</dbReference>
<keyword evidence="4 5" id="KW-0067">ATP-binding</keyword>
<dbReference type="Gene3D" id="1.25.40.10">
    <property type="entry name" value="Tetratricopeptide repeat domain"/>
    <property type="match status" value="3"/>
</dbReference>
<organism evidence="8 9">
    <name type="scientific">Dokdonella koreensis DS-123</name>
    <dbReference type="NCBI Taxonomy" id="1300342"/>
    <lineage>
        <taxon>Bacteria</taxon>
        <taxon>Pseudomonadati</taxon>
        <taxon>Pseudomonadota</taxon>
        <taxon>Gammaproteobacteria</taxon>
        <taxon>Lysobacterales</taxon>
        <taxon>Rhodanobacteraceae</taxon>
        <taxon>Dokdonella</taxon>
    </lineage>
</organism>
<keyword evidence="3 8" id="KW-0418">Kinase</keyword>
<keyword evidence="8" id="KW-0723">Serine/threonine-protein kinase</keyword>
<dbReference type="InterPro" id="IPR008271">
    <property type="entry name" value="Ser/Thr_kinase_AS"/>
</dbReference>
<dbReference type="InterPro" id="IPR011009">
    <property type="entry name" value="Kinase-like_dom_sf"/>
</dbReference>
<keyword evidence="2 5" id="KW-0547">Nucleotide-binding</keyword>
<dbReference type="InterPro" id="IPR011990">
    <property type="entry name" value="TPR-like_helical_dom_sf"/>
</dbReference>
<dbReference type="SUPFAM" id="SSF48452">
    <property type="entry name" value="TPR-like"/>
    <property type="match status" value="2"/>
</dbReference>
<dbReference type="GO" id="GO:0004674">
    <property type="term" value="F:protein serine/threonine kinase activity"/>
    <property type="evidence" value="ECO:0007669"/>
    <property type="project" value="UniProtKB-KW"/>
</dbReference>
<name>A0A160DWA1_9GAMM</name>
<gene>
    <name evidence="8" type="ORF">I596_2507</name>
</gene>
<dbReference type="PANTHER" id="PTHR43289:SF34">
    <property type="entry name" value="SERINE_THREONINE-PROTEIN KINASE YBDM-RELATED"/>
    <property type="match status" value="1"/>
</dbReference>
<dbReference type="SMART" id="SM00028">
    <property type="entry name" value="TPR"/>
    <property type="match status" value="7"/>
</dbReference>
<dbReference type="EMBL" id="CP015249">
    <property type="protein sequence ID" value="ANB18510.1"/>
    <property type="molecule type" value="Genomic_DNA"/>
</dbReference>
<keyword evidence="1" id="KW-0808">Transferase</keyword>
<dbReference type="Gene3D" id="1.10.510.10">
    <property type="entry name" value="Transferase(Phosphotransferase) domain 1"/>
    <property type="match status" value="1"/>
</dbReference>
<proteinExistence type="predicted"/>
<keyword evidence="6" id="KW-0812">Transmembrane</keyword>